<protein>
    <submittedName>
        <fullName evidence="1">Uncharacterized protein</fullName>
    </submittedName>
</protein>
<keyword evidence="2" id="KW-1185">Reference proteome</keyword>
<name>A0A3D8LDR2_9BACT</name>
<dbReference type="Proteomes" id="UP000256708">
    <property type="component" value="Unassembled WGS sequence"/>
</dbReference>
<evidence type="ECO:0000313" key="2">
    <source>
        <dbReference type="Proteomes" id="UP000256708"/>
    </source>
</evidence>
<sequence>MLSGIFRGFYSNVAEEIIANLLLLKLQRARESLCVFAKQVRCSYLRDVVLNTSQELIGTPGVFMDRLLFIFAAAKRYI</sequence>
<evidence type="ECO:0000313" key="1">
    <source>
        <dbReference type="EMBL" id="RDV15548.1"/>
    </source>
</evidence>
<comment type="caution">
    <text evidence="1">The sequence shown here is derived from an EMBL/GenBank/DDBJ whole genome shotgun (WGS) entry which is preliminary data.</text>
</comment>
<organism evidence="1 2">
    <name type="scientific">Pontibacter diazotrophicus</name>
    <dbReference type="NCBI Taxonomy" id="1400979"/>
    <lineage>
        <taxon>Bacteria</taxon>
        <taxon>Pseudomonadati</taxon>
        <taxon>Bacteroidota</taxon>
        <taxon>Cytophagia</taxon>
        <taxon>Cytophagales</taxon>
        <taxon>Hymenobacteraceae</taxon>
        <taxon>Pontibacter</taxon>
    </lineage>
</organism>
<proteinExistence type="predicted"/>
<reference evidence="2" key="1">
    <citation type="submission" date="2018-08" db="EMBL/GenBank/DDBJ databases">
        <authorList>
            <person name="Liu Z.-W."/>
            <person name="Du Z.-J."/>
        </authorList>
    </citation>
    <scope>NUCLEOTIDE SEQUENCE [LARGE SCALE GENOMIC DNA]</scope>
    <source>
        <strain evidence="2">H4X</strain>
    </source>
</reference>
<gene>
    <name evidence="1" type="ORF">DXT99_08650</name>
</gene>
<dbReference type="AlphaFoldDB" id="A0A3D8LDR2"/>
<dbReference type="EMBL" id="QRGR01000008">
    <property type="protein sequence ID" value="RDV15548.1"/>
    <property type="molecule type" value="Genomic_DNA"/>
</dbReference>
<accession>A0A3D8LDR2</accession>